<evidence type="ECO:0000313" key="2">
    <source>
        <dbReference type="EMBL" id="GAA5083160.1"/>
    </source>
</evidence>
<feature type="transmembrane region" description="Helical" evidence="1">
    <location>
        <begin position="108"/>
        <end position="129"/>
    </location>
</feature>
<sequence length="139" mass="14685">MSAAPMHSVLREFHRPAVWVAIWILMIAAVVVTSLLPADDLPPAPFDGVDKLEHFLAYLVLSAWAVMLFAGRRTQSLAAAAMIALGVGLELAQSALTASRQADSADALANALGAMVGLMLAPTPVSRALQWLDGVGRRN</sequence>
<proteinExistence type="predicted"/>
<dbReference type="PANTHER" id="PTHR28008:SF1">
    <property type="entry name" value="DOMAIN PROTEIN, PUTATIVE (AFU_ORTHOLOGUE AFUA_3G10980)-RELATED"/>
    <property type="match status" value="1"/>
</dbReference>
<dbReference type="PANTHER" id="PTHR28008">
    <property type="entry name" value="DOMAIN PROTEIN, PUTATIVE (AFU_ORTHOLOGUE AFUA_3G10980)-RELATED"/>
    <property type="match status" value="1"/>
</dbReference>
<comment type="caution">
    <text evidence="2">The sequence shown here is derived from an EMBL/GenBank/DDBJ whole genome shotgun (WGS) entry which is preliminary data.</text>
</comment>
<dbReference type="Proteomes" id="UP001501083">
    <property type="component" value="Unassembled WGS sequence"/>
</dbReference>
<name>A0ABP9LVM8_9GAMM</name>
<evidence type="ECO:0000256" key="1">
    <source>
        <dbReference type="SAM" id="Phobius"/>
    </source>
</evidence>
<dbReference type="EMBL" id="BAABKY010000006">
    <property type="protein sequence ID" value="GAA5083160.1"/>
    <property type="molecule type" value="Genomic_DNA"/>
</dbReference>
<gene>
    <name evidence="2" type="ORF">GCM10025759_35770</name>
</gene>
<keyword evidence="1" id="KW-0812">Transmembrane</keyword>
<keyword evidence="3" id="KW-1185">Reference proteome</keyword>
<keyword evidence="1" id="KW-1133">Transmembrane helix</keyword>
<dbReference type="NCBIfam" id="NF037970">
    <property type="entry name" value="vanZ_1"/>
    <property type="match status" value="1"/>
</dbReference>
<feature type="transmembrane region" description="Helical" evidence="1">
    <location>
        <begin position="55"/>
        <end position="70"/>
    </location>
</feature>
<evidence type="ECO:0000313" key="3">
    <source>
        <dbReference type="Proteomes" id="UP001501083"/>
    </source>
</evidence>
<accession>A0ABP9LVM8</accession>
<keyword evidence="1" id="KW-0472">Membrane</keyword>
<organism evidence="2 3">
    <name type="scientific">Lysobacter panacisoli</name>
    <dbReference type="NCBI Taxonomy" id="1255263"/>
    <lineage>
        <taxon>Bacteria</taxon>
        <taxon>Pseudomonadati</taxon>
        <taxon>Pseudomonadota</taxon>
        <taxon>Gammaproteobacteria</taxon>
        <taxon>Lysobacterales</taxon>
        <taxon>Lysobacteraceae</taxon>
        <taxon>Lysobacter</taxon>
    </lineage>
</organism>
<reference evidence="3" key="1">
    <citation type="journal article" date="2019" name="Int. J. Syst. Evol. Microbiol.">
        <title>The Global Catalogue of Microorganisms (GCM) 10K type strain sequencing project: providing services to taxonomists for standard genome sequencing and annotation.</title>
        <authorList>
            <consortium name="The Broad Institute Genomics Platform"/>
            <consortium name="The Broad Institute Genome Sequencing Center for Infectious Disease"/>
            <person name="Wu L."/>
            <person name="Ma J."/>
        </authorList>
    </citation>
    <scope>NUCLEOTIDE SEQUENCE [LARGE SCALE GENOMIC DNA]</scope>
    <source>
        <strain evidence="3">JCM 19212</strain>
    </source>
</reference>
<feature type="transmembrane region" description="Helical" evidence="1">
    <location>
        <begin position="16"/>
        <end position="35"/>
    </location>
</feature>
<protein>
    <submittedName>
        <fullName evidence="2">Membrane protein</fullName>
    </submittedName>
</protein>
<feature type="transmembrane region" description="Helical" evidence="1">
    <location>
        <begin position="77"/>
        <end position="96"/>
    </location>
</feature>